<keyword evidence="2" id="KW-0813">Transport</keyword>
<keyword evidence="4" id="KW-0997">Cell inner membrane</keyword>
<feature type="transmembrane region" description="Helical" evidence="8">
    <location>
        <begin position="41"/>
        <end position="62"/>
    </location>
</feature>
<feature type="transmembrane region" description="Helical" evidence="8">
    <location>
        <begin position="239"/>
        <end position="258"/>
    </location>
</feature>
<gene>
    <name evidence="10" type="ORF">MAE02_00330</name>
</gene>
<keyword evidence="7 8" id="KW-0472">Membrane</keyword>
<keyword evidence="6 8" id="KW-1133">Transmembrane helix</keyword>
<protein>
    <submittedName>
        <fullName evidence="10">MFS transporter</fullName>
    </submittedName>
</protein>
<feature type="transmembrane region" description="Helical" evidence="8">
    <location>
        <begin position="200"/>
        <end position="219"/>
    </location>
</feature>
<evidence type="ECO:0000313" key="10">
    <source>
        <dbReference type="EMBL" id="GEO12337.1"/>
    </source>
</evidence>
<feature type="transmembrane region" description="Helical" evidence="8">
    <location>
        <begin position="74"/>
        <end position="92"/>
    </location>
</feature>
<dbReference type="GO" id="GO:0030395">
    <property type="term" value="F:lactose binding"/>
    <property type="evidence" value="ECO:0007669"/>
    <property type="project" value="TreeGrafter"/>
</dbReference>
<dbReference type="Pfam" id="PF12832">
    <property type="entry name" value="MFS_1_like"/>
    <property type="match status" value="1"/>
</dbReference>
<dbReference type="NCBIfam" id="NF037955">
    <property type="entry name" value="mfs"/>
    <property type="match status" value="1"/>
</dbReference>
<dbReference type="AlphaFoldDB" id="A0A512BKG0"/>
<sequence>MSSDKSLAIRLCALQAASFFGHGFYLPFFPLWLQSKALSPALIGFVVAIPIVVRIVATAPLLSLADRSFGARRLLVASHLGQVVGFPLLMLAESNATIIALVALVSVAQAAIIPGNDHMTISAVQRHPQLNYGRIRGCGSIAFFIANIAGGYLIGAFGPNAVILALTLIPLMAIVATWLVPDQELGRVTDAEATSPVSKALPHVLWIVMIAAAVTQGSHGALNAFASIHWRSLGFADSVIGYFWAIGVIAEILVFIMLGQAVGRGSGLGLLLIGSGAAAIRFAIMALSPGLAVTFVLQAMHSLSFGASHLGMMAALTALSPPGVRGRAQGIYGSLAALATAGSTIVSGMIYKDGGGDVFAAMAPLGALGFVLTLLAVMRLRAQPHKAG</sequence>
<dbReference type="OrthoDB" id="9150135at2"/>
<evidence type="ECO:0000256" key="7">
    <source>
        <dbReference type="ARBA" id="ARBA00023136"/>
    </source>
</evidence>
<dbReference type="InterPro" id="IPR036259">
    <property type="entry name" value="MFS_trans_sf"/>
</dbReference>
<feature type="transmembrane region" description="Helical" evidence="8">
    <location>
        <begin position="358"/>
        <end position="378"/>
    </location>
</feature>
<dbReference type="Gene3D" id="1.20.1250.20">
    <property type="entry name" value="MFS general substrate transporter like domains"/>
    <property type="match status" value="2"/>
</dbReference>
<accession>A0A512BKG0</accession>
<evidence type="ECO:0000313" key="11">
    <source>
        <dbReference type="Proteomes" id="UP000321085"/>
    </source>
</evidence>
<dbReference type="InterPro" id="IPR020846">
    <property type="entry name" value="MFS_dom"/>
</dbReference>
<feature type="transmembrane region" description="Helical" evidence="8">
    <location>
        <begin position="270"/>
        <end position="293"/>
    </location>
</feature>
<evidence type="ECO:0000256" key="2">
    <source>
        <dbReference type="ARBA" id="ARBA00022448"/>
    </source>
</evidence>
<evidence type="ECO:0000256" key="4">
    <source>
        <dbReference type="ARBA" id="ARBA00022519"/>
    </source>
</evidence>
<dbReference type="InterPro" id="IPR024989">
    <property type="entry name" value="MFS_assoc_dom"/>
</dbReference>
<proteinExistence type="predicted"/>
<comment type="caution">
    <text evidence="10">The sequence shown here is derived from an EMBL/GenBank/DDBJ whole genome shotgun (WGS) entry which is preliminary data.</text>
</comment>
<dbReference type="Proteomes" id="UP000321085">
    <property type="component" value="Unassembled WGS sequence"/>
</dbReference>
<feature type="transmembrane region" description="Helical" evidence="8">
    <location>
        <begin position="161"/>
        <end position="180"/>
    </location>
</feature>
<feature type="transmembrane region" description="Helical" evidence="8">
    <location>
        <begin position="137"/>
        <end position="155"/>
    </location>
</feature>
<dbReference type="GO" id="GO:0015528">
    <property type="term" value="F:lactose:proton symporter activity"/>
    <property type="evidence" value="ECO:0007669"/>
    <property type="project" value="TreeGrafter"/>
</dbReference>
<evidence type="ECO:0000256" key="8">
    <source>
        <dbReference type="SAM" id="Phobius"/>
    </source>
</evidence>
<evidence type="ECO:0000256" key="1">
    <source>
        <dbReference type="ARBA" id="ARBA00004429"/>
    </source>
</evidence>
<evidence type="ECO:0000256" key="6">
    <source>
        <dbReference type="ARBA" id="ARBA00022989"/>
    </source>
</evidence>
<dbReference type="PANTHER" id="PTHR23522:SF10">
    <property type="entry name" value="3-PHENYLPROPIONIC ACID TRANSPORTER-RELATED"/>
    <property type="match status" value="1"/>
</dbReference>
<comment type="subcellular location">
    <subcellularLocation>
        <location evidence="1">Cell inner membrane</location>
        <topology evidence="1">Multi-pass membrane protein</topology>
    </subcellularLocation>
</comment>
<evidence type="ECO:0000259" key="9">
    <source>
        <dbReference type="PROSITE" id="PS50850"/>
    </source>
</evidence>
<keyword evidence="11" id="KW-1185">Reference proteome</keyword>
<organism evidence="10 11">
    <name type="scientific">Microvirga aerophila</name>
    <dbReference type="NCBI Taxonomy" id="670291"/>
    <lineage>
        <taxon>Bacteria</taxon>
        <taxon>Pseudomonadati</taxon>
        <taxon>Pseudomonadota</taxon>
        <taxon>Alphaproteobacteria</taxon>
        <taxon>Hyphomicrobiales</taxon>
        <taxon>Methylobacteriaceae</taxon>
        <taxon>Microvirga</taxon>
    </lineage>
</organism>
<evidence type="ECO:0000256" key="5">
    <source>
        <dbReference type="ARBA" id="ARBA00022692"/>
    </source>
</evidence>
<dbReference type="PIRSF" id="PIRSF004925">
    <property type="entry name" value="HcaT"/>
    <property type="match status" value="1"/>
</dbReference>
<dbReference type="InterPro" id="IPR026032">
    <property type="entry name" value="HcaT-like"/>
</dbReference>
<keyword evidence="3" id="KW-1003">Cell membrane</keyword>
<keyword evidence="5 8" id="KW-0812">Transmembrane</keyword>
<dbReference type="RefSeq" id="WP_114184248.1">
    <property type="nucleotide sequence ID" value="NZ_BJYU01000001.1"/>
</dbReference>
<reference evidence="10 11" key="1">
    <citation type="submission" date="2019-07" db="EMBL/GenBank/DDBJ databases">
        <title>Whole genome shotgun sequence of Microvirga aerophila NBRC 106136.</title>
        <authorList>
            <person name="Hosoyama A."/>
            <person name="Uohara A."/>
            <person name="Ohji S."/>
            <person name="Ichikawa N."/>
        </authorList>
    </citation>
    <scope>NUCLEOTIDE SEQUENCE [LARGE SCALE GENOMIC DNA]</scope>
    <source>
        <strain evidence="10 11">NBRC 106136</strain>
    </source>
</reference>
<evidence type="ECO:0000256" key="3">
    <source>
        <dbReference type="ARBA" id="ARBA00022475"/>
    </source>
</evidence>
<feature type="transmembrane region" description="Helical" evidence="8">
    <location>
        <begin position="98"/>
        <end position="116"/>
    </location>
</feature>
<dbReference type="GO" id="GO:0005886">
    <property type="term" value="C:plasma membrane"/>
    <property type="evidence" value="ECO:0007669"/>
    <property type="project" value="UniProtKB-SubCell"/>
</dbReference>
<feature type="transmembrane region" description="Helical" evidence="8">
    <location>
        <begin position="7"/>
        <end position="29"/>
    </location>
</feature>
<feature type="domain" description="Major facilitator superfamily (MFS) profile" evidence="9">
    <location>
        <begin position="162"/>
        <end position="388"/>
    </location>
</feature>
<name>A0A512BKG0_9HYPH</name>
<dbReference type="EMBL" id="BJYU01000001">
    <property type="protein sequence ID" value="GEO12337.1"/>
    <property type="molecule type" value="Genomic_DNA"/>
</dbReference>
<dbReference type="SUPFAM" id="SSF103473">
    <property type="entry name" value="MFS general substrate transporter"/>
    <property type="match status" value="1"/>
</dbReference>
<feature type="transmembrane region" description="Helical" evidence="8">
    <location>
        <begin position="331"/>
        <end position="352"/>
    </location>
</feature>
<dbReference type="PROSITE" id="PS50850">
    <property type="entry name" value="MFS"/>
    <property type="match status" value="1"/>
</dbReference>
<dbReference type="PANTHER" id="PTHR23522">
    <property type="entry name" value="BLL5896 PROTEIN"/>
    <property type="match status" value="1"/>
</dbReference>
<feature type="transmembrane region" description="Helical" evidence="8">
    <location>
        <begin position="299"/>
        <end position="319"/>
    </location>
</feature>